<dbReference type="PROSITE" id="PS50977">
    <property type="entry name" value="HTH_TETR_2"/>
    <property type="match status" value="1"/>
</dbReference>
<evidence type="ECO:0000256" key="4">
    <source>
        <dbReference type="PROSITE-ProRule" id="PRU00335"/>
    </source>
</evidence>
<dbReference type="InterPro" id="IPR001647">
    <property type="entry name" value="HTH_TetR"/>
</dbReference>
<keyword evidence="1" id="KW-0805">Transcription regulation</keyword>
<feature type="compositionally biased region" description="Pro residues" evidence="5">
    <location>
        <begin position="1"/>
        <end position="10"/>
    </location>
</feature>
<evidence type="ECO:0000256" key="5">
    <source>
        <dbReference type="SAM" id="MobiDB-lite"/>
    </source>
</evidence>
<feature type="DNA-binding region" description="H-T-H motif" evidence="4">
    <location>
        <begin position="44"/>
        <end position="63"/>
    </location>
</feature>
<evidence type="ECO:0000259" key="6">
    <source>
        <dbReference type="PROSITE" id="PS50977"/>
    </source>
</evidence>
<dbReference type="PANTHER" id="PTHR30055:SF234">
    <property type="entry name" value="HTH-TYPE TRANSCRIPTIONAL REGULATOR BETI"/>
    <property type="match status" value="1"/>
</dbReference>
<dbReference type="InterPro" id="IPR050109">
    <property type="entry name" value="HTH-type_TetR-like_transc_reg"/>
</dbReference>
<dbReference type="PRINTS" id="PR00455">
    <property type="entry name" value="HTHTETR"/>
</dbReference>
<dbReference type="RefSeq" id="WP_284920315.1">
    <property type="nucleotide sequence ID" value="NZ_CP126980.1"/>
</dbReference>
<organism evidence="7 8">
    <name type="scientific">Actinoplanes oblitus</name>
    <dbReference type="NCBI Taxonomy" id="3040509"/>
    <lineage>
        <taxon>Bacteria</taxon>
        <taxon>Bacillati</taxon>
        <taxon>Actinomycetota</taxon>
        <taxon>Actinomycetes</taxon>
        <taxon>Micromonosporales</taxon>
        <taxon>Micromonosporaceae</taxon>
        <taxon>Actinoplanes</taxon>
    </lineage>
</organism>
<keyword evidence="3" id="KW-0804">Transcription</keyword>
<dbReference type="Pfam" id="PF21943">
    <property type="entry name" value="TetR_C_46"/>
    <property type="match status" value="1"/>
</dbReference>
<gene>
    <name evidence="7" type="ORF">ACTOB_002508</name>
</gene>
<dbReference type="InterPro" id="IPR054129">
    <property type="entry name" value="DesT_TetR_C"/>
</dbReference>
<dbReference type="InterPro" id="IPR009057">
    <property type="entry name" value="Homeodomain-like_sf"/>
</dbReference>
<dbReference type="EMBL" id="CP126980">
    <property type="protein sequence ID" value="WIM98888.1"/>
    <property type="molecule type" value="Genomic_DNA"/>
</dbReference>
<dbReference type="Gene3D" id="1.10.357.10">
    <property type="entry name" value="Tetracycline Repressor, domain 2"/>
    <property type="match status" value="1"/>
</dbReference>
<evidence type="ECO:0000313" key="8">
    <source>
        <dbReference type="Proteomes" id="UP001240150"/>
    </source>
</evidence>
<sequence length="209" mass="22631">MSSPASPPAPAAHRRRRLEPDARREQIMSVAVRLFGERPYAEVSTTDVARDAGVARGLVNHYFGTKKELYLEVVRVMLTVPEVALERLPSGDPPERVDAIVTWFLDVVSRHSTSWLAAITAGGMAGDTDVDQVIAEAIDVAADSVLAAVGVTARSGEALRGMARAYVGMCTYTAREWLQRGALTRDQVHTLLTTTLLAMVEKVFPQATG</sequence>
<feature type="domain" description="HTH tetR-type" evidence="6">
    <location>
        <begin position="21"/>
        <end position="81"/>
    </location>
</feature>
<feature type="region of interest" description="Disordered" evidence="5">
    <location>
        <begin position="1"/>
        <end position="20"/>
    </location>
</feature>
<reference evidence="7 8" key="1">
    <citation type="submission" date="2023-06" db="EMBL/GenBank/DDBJ databases">
        <authorList>
            <person name="Yushchuk O."/>
            <person name="Binda E."/>
            <person name="Ruckert-Reed C."/>
            <person name="Fedorenko V."/>
            <person name="Kalinowski J."/>
            <person name="Marinelli F."/>
        </authorList>
    </citation>
    <scope>NUCLEOTIDE SEQUENCE [LARGE SCALE GENOMIC DNA]</scope>
    <source>
        <strain evidence="7 8">NRRL 3884</strain>
    </source>
</reference>
<name>A0ABY8WMM4_9ACTN</name>
<dbReference type="SUPFAM" id="SSF46689">
    <property type="entry name" value="Homeodomain-like"/>
    <property type="match status" value="1"/>
</dbReference>
<keyword evidence="2 4" id="KW-0238">DNA-binding</keyword>
<evidence type="ECO:0000256" key="1">
    <source>
        <dbReference type="ARBA" id="ARBA00023015"/>
    </source>
</evidence>
<dbReference type="PANTHER" id="PTHR30055">
    <property type="entry name" value="HTH-TYPE TRANSCRIPTIONAL REGULATOR RUTR"/>
    <property type="match status" value="1"/>
</dbReference>
<evidence type="ECO:0000313" key="7">
    <source>
        <dbReference type="EMBL" id="WIM98888.1"/>
    </source>
</evidence>
<evidence type="ECO:0000256" key="2">
    <source>
        <dbReference type="ARBA" id="ARBA00023125"/>
    </source>
</evidence>
<dbReference type="Proteomes" id="UP001240150">
    <property type="component" value="Chromosome"/>
</dbReference>
<protein>
    <submittedName>
        <fullName evidence="7">TetR/AcrR family transcriptional regulator</fullName>
    </submittedName>
</protein>
<keyword evidence="8" id="KW-1185">Reference proteome</keyword>
<accession>A0ABY8WMM4</accession>
<evidence type="ECO:0000256" key="3">
    <source>
        <dbReference type="ARBA" id="ARBA00023163"/>
    </source>
</evidence>
<proteinExistence type="predicted"/>
<dbReference type="Pfam" id="PF00440">
    <property type="entry name" value="TetR_N"/>
    <property type="match status" value="1"/>
</dbReference>